<proteinExistence type="predicted"/>
<evidence type="ECO:0000313" key="1">
    <source>
        <dbReference type="EMBL" id="KAF9604293.1"/>
    </source>
</evidence>
<gene>
    <name evidence="1" type="ORF">IFM89_005619</name>
</gene>
<dbReference type="Proteomes" id="UP000631114">
    <property type="component" value="Unassembled WGS sequence"/>
</dbReference>
<comment type="caution">
    <text evidence="1">The sequence shown here is derived from an EMBL/GenBank/DDBJ whole genome shotgun (WGS) entry which is preliminary data.</text>
</comment>
<dbReference type="PANTHER" id="PTHR46929:SF33">
    <property type="entry name" value="L10-INTERACTING MYB DOMAIN-CONTAINING PROTEIN-LIKE ISOFORM X1"/>
    <property type="match status" value="1"/>
</dbReference>
<reference evidence="1 2" key="1">
    <citation type="submission" date="2020-10" db="EMBL/GenBank/DDBJ databases">
        <title>The Coptis chinensis genome and diversification of protoberbering-type alkaloids.</title>
        <authorList>
            <person name="Wang B."/>
            <person name="Shu S."/>
            <person name="Song C."/>
            <person name="Liu Y."/>
        </authorList>
    </citation>
    <scope>NUCLEOTIDE SEQUENCE [LARGE SCALE GENOMIC DNA]</scope>
    <source>
        <strain evidence="1">HL-2020</strain>
        <tissue evidence="1">Leaf</tissue>
    </source>
</reference>
<sequence length="157" mass="17879">MVCSVHQMETAFKSLKDKKEENNDIISVENVMSALQAVPDIDEDLLLDACDFLEDEKKAKISLALRCQTKEEMVDEEAPFCSVREYLISNNSAGKQCILLQAHPDARQYRIRPVPYFDDLCVIFGGITNGAKDDYISHRTTHKDDIHVMRNGRPTIF</sequence>
<dbReference type="EMBL" id="JADFTS010000005">
    <property type="protein sequence ID" value="KAF9604293.1"/>
    <property type="molecule type" value="Genomic_DNA"/>
</dbReference>
<organism evidence="1 2">
    <name type="scientific">Coptis chinensis</name>
    <dbReference type="NCBI Taxonomy" id="261450"/>
    <lineage>
        <taxon>Eukaryota</taxon>
        <taxon>Viridiplantae</taxon>
        <taxon>Streptophyta</taxon>
        <taxon>Embryophyta</taxon>
        <taxon>Tracheophyta</taxon>
        <taxon>Spermatophyta</taxon>
        <taxon>Magnoliopsida</taxon>
        <taxon>Ranunculales</taxon>
        <taxon>Ranunculaceae</taxon>
        <taxon>Coptidoideae</taxon>
        <taxon>Coptis</taxon>
    </lineage>
</organism>
<dbReference type="PANTHER" id="PTHR46929">
    <property type="entry name" value="EXPRESSED PROTEIN"/>
    <property type="match status" value="1"/>
</dbReference>
<keyword evidence="2" id="KW-1185">Reference proteome</keyword>
<protein>
    <submittedName>
        <fullName evidence="1">Uncharacterized protein</fullName>
    </submittedName>
</protein>
<dbReference type="OrthoDB" id="1910318at2759"/>
<name>A0A835HU05_9MAGN</name>
<evidence type="ECO:0000313" key="2">
    <source>
        <dbReference type="Proteomes" id="UP000631114"/>
    </source>
</evidence>
<dbReference type="AlphaFoldDB" id="A0A835HU05"/>
<accession>A0A835HU05</accession>